<evidence type="ECO:0000313" key="11">
    <source>
        <dbReference type="Proteomes" id="UP000680158"/>
    </source>
</evidence>
<dbReference type="Pfam" id="PF01648">
    <property type="entry name" value="ACPS"/>
    <property type="match status" value="1"/>
</dbReference>
<dbReference type="Gene3D" id="3.90.470.20">
    <property type="entry name" value="4'-phosphopantetheinyl transferase domain"/>
    <property type="match status" value="1"/>
</dbReference>
<dbReference type="SUPFAM" id="SSF56214">
    <property type="entry name" value="4'-phosphopantetheinyl transferase"/>
    <property type="match status" value="1"/>
</dbReference>
<dbReference type="Proteomes" id="UP000680158">
    <property type="component" value="Unassembled WGS sequence"/>
</dbReference>
<comment type="catalytic activity">
    <reaction evidence="8">
        <text>apo-[ACP] + CoA = holo-[ACP] + adenosine 3',5'-bisphosphate + H(+)</text>
        <dbReference type="Rhea" id="RHEA:12068"/>
        <dbReference type="Rhea" id="RHEA-COMP:9685"/>
        <dbReference type="Rhea" id="RHEA-COMP:9690"/>
        <dbReference type="ChEBI" id="CHEBI:15378"/>
        <dbReference type="ChEBI" id="CHEBI:29999"/>
        <dbReference type="ChEBI" id="CHEBI:57287"/>
        <dbReference type="ChEBI" id="CHEBI:58343"/>
        <dbReference type="ChEBI" id="CHEBI:64479"/>
        <dbReference type="EC" id="2.7.8.7"/>
    </reaction>
</comment>
<keyword evidence="5 8" id="KW-0460">Magnesium</keyword>
<dbReference type="GO" id="GO:0006633">
    <property type="term" value="P:fatty acid biosynthetic process"/>
    <property type="evidence" value="ECO:0007669"/>
    <property type="project" value="UniProtKB-UniRule"/>
</dbReference>
<evidence type="ECO:0000256" key="4">
    <source>
        <dbReference type="ARBA" id="ARBA00022832"/>
    </source>
</evidence>
<dbReference type="GO" id="GO:0005737">
    <property type="term" value="C:cytoplasm"/>
    <property type="evidence" value="ECO:0007669"/>
    <property type="project" value="UniProtKB-SubCell"/>
</dbReference>
<dbReference type="EC" id="2.7.8.7" evidence="8"/>
<evidence type="ECO:0000259" key="9">
    <source>
        <dbReference type="Pfam" id="PF01648"/>
    </source>
</evidence>
<keyword evidence="2 8" id="KW-0808">Transferase</keyword>
<evidence type="ECO:0000256" key="1">
    <source>
        <dbReference type="ARBA" id="ARBA00022516"/>
    </source>
</evidence>
<keyword evidence="1 8" id="KW-0444">Lipid biosynthesis</keyword>
<comment type="function">
    <text evidence="8">Transfers the 4'-phosphopantetheine moiety from coenzyme A to a Ser of acyl-carrier-protein.</text>
</comment>
<proteinExistence type="inferred from homology"/>
<evidence type="ECO:0000256" key="7">
    <source>
        <dbReference type="ARBA" id="ARBA00023160"/>
    </source>
</evidence>
<accession>A0A941I5C7</accession>
<evidence type="ECO:0000256" key="2">
    <source>
        <dbReference type="ARBA" id="ARBA00022679"/>
    </source>
</evidence>
<evidence type="ECO:0000256" key="8">
    <source>
        <dbReference type="HAMAP-Rule" id="MF_00101"/>
    </source>
</evidence>
<keyword evidence="3 8" id="KW-0479">Metal-binding</keyword>
<keyword evidence="7 8" id="KW-0275">Fatty acid biosynthesis</keyword>
<feature type="binding site" evidence="8">
    <location>
        <position position="8"/>
    </location>
    <ligand>
        <name>Mg(2+)</name>
        <dbReference type="ChEBI" id="CHEBI:18420"/>
    </ligand>
</feature>
<evidence type="ECO:0000256" key="3">
    <source>
        <dbReference type="ARBA" id="ARBA00022723"/>
    </source>
</evidence>
<name>A0A941I5C7_9BURK</name>
<keyword evidence="4 8" id="KW-0276">Fatty acid metabolism</keyword>
<keyword evidence="11" id="KW-1185">Reference proteome</keyword>
<comment type="subcellular location">
    <subcellularLocation>
        <location evidence="8">Cytoplasm</location>
    </subcellularLocation>
</comment>
<dbReference type="EMBL" id="JAGSPM010000016">
    <property type="protein sequence ID" value="MBR7748416.1"/>
    <property type="molecule type" value="Genomic_DNA"/>
</dbReference>
<evidence type="ECO:0000256" key="6">
    <source>
        <dbReference type="ARBA" id="ARBA00023098"/>
    </source>
</evidence>
<feature type="binding site" evidence="8">
    <location>
        <position position="62"/>
    </location>
    <ligand>
        <name>Mg(2+)</name>
        <dbReference type="ChEBI" id="CHEBI:18420"/>
    </ligand>
</feature>
<protein>
    <recommendedName>
        <fullName evidence="8">Holo-[acyl-carrier-protein] synthase</fullName>
        <shortName evidence="8">Holo-ACP synthase</shortName>
        <ecNumber evidence="8">2.7.8.7</ecNumber>
    </recommendedName>
    <alternativeName>
        <fullName evidence="8">4'-phosphopantetheinyl transferase AcpS</fullName>
    </alternativeName>
</protein>
<sequence>MIFGIGTDIIKISRIQAALERHPHRFVKRILGTDEQLVYQERAAQSSRRAVLYLATRFAAKEAFAKAIGLGVRHPMNWYSVQICSDQIGRPHFQCEGELLAWMQARSLVAHLSISDEDEFAIAYVIVEQDVPRGLNE</sequence>
<dbReference type="InterPro" id="IPR037143">
    <property type="entry name" value="4-PPantetheinyl_Trfase_dom_sf"/>
</dbReference>
<dbReference type="HAMAP" id="MF_00101">
    <property type="entry name" value="AcpS"/>
    <property type="match status" value="1"/>
</dbReference>
<organism evidence="10 11">
    <name type="scientific">Undibacterium baiyunense</name>
    <dbReference type="NCBI Taxonomy" id="2828731"/>
    <lineage>
        <taxon>Bacteria</taxon>
        <taxon>Pseudomonadati</taxon>
        <taxon>Pseudomonadota</taxon>
        <taxon>Betaproteobacteria</taxon>
        <taxon>Burkholderiales</taxon>
        <taxon>Oxalobacteraceae</taxon>
        <taxon>Undibacterium</taxon>
    </lineage>
</organism>
<keyword evidence="6 8" id="KW-0443">Lipid metabolism</keyword>
<dbReference type="GO" id="GO:0008897">
    <property type="term" value="F:holo-[acyl-carrier-protein] synthase activity"/>
    <property type="evidence" value="ECO:0007669"/>
    <property type="project" value="UniProtKB-UniRule"/>
</dbReference>
<evidence type="ECO:0000313" key="10">
    <source>
        <dbReference type="EMBL" id="MBR7748416.1"/>
    </source>
</evidence>
<dbReference type="NCBIfam" id="TIGR00516">
    <property type="entry name" value="acpS"/>
    <property type="match status" value="1"/>
</dbReference>
<dbReference type="InterPro" id="IPR008278">
    <property type="entry name" value="4-PPantetheinyl_Trfase_dom"/>
</dbReference>
<feature type="domain" description="4'-phosphopantetheinyl transferase" evidence="9">
    <location>
        <begin position="4"/>
        <end position="124"/>
    </location>
</feature>
<dbReference type="NCBIfam" id="TIGR00556">
    <property type="entry name" value="pantethn_trn"/>
    <property type="match status" value="1"/>
</dbReference>
<comment type="similarity">
    <text evidence="8">Belongs to the P-Pant transferase superfamily. AcpS family.</text>
</comment>
<comment type="cofactor">
    <cofactor evidence="8">
        <name>Mg(2+)</name>
        <dbReference type="ChEBI" id="CHEBI:18420"/>
    </cofactor>
</comment>
<reference evidence="10 11" key="1">
    <citation type="submission" date="2021-04" db="EMBL/GenBank/DDBJ databases">
        <title>novel species isolated from subtropical streams in China.</title>
        <authorList>
            <person name="Lu H."/>
        </authorList>
    </citation>
    <scope>NUCLEOTIDE SEQUENCE [LARGE SCALE GENOMIC DNA]</scope>
    <source>
        <strain evidence="10 11">BYS107W</strain>
    </source>
</reference>
<keyword evidence="8" id="KW-0963">Cytoplasm</keyword>
<dbReference type="InterPro" id="IPR004568">
    <property type="entry name" value="Ppantetheine-prot_Trfase_dom"/>
</dbReference>
<dbReference type="InterPro" id="IPR002582">
    <property type="entry name" value="ACPS"/>
</dbReference>
<evidence type="ECO:0000256" key="5">
    <source>
        <dbReference type="ARBA" id="ARBA00022842"/>
    </source>
</evidence>
<comment type="caution">
    <text evidence="10">The sequence shown here is derived from an EMBL/GenBank/DDBJ whole genome shotgun (WGS) entry which is preliminary data.</text>
</comment>
<gene>
    <name evidence="8" type="primary">acpS</name>
    <name evidence="10" type="ORF">KDM92_17655</name>
</gene>
<dbReference type="RefSeq" id="WP_212685694.1">
    <property type="nucleotide sequence ID" value="NZ_JAGSPM010000016.1"/>
</dbReference>
<dbReference type="AlphaFoldDB" id="A0A941I5C7"/>
<dbReference type="GO" id="GO:0000287">
    <property type="term" value="F:magnesium ion binding"/>
    <property type="evidence" value="ECO:0007669"/>
    <property type="project" value="UniProtKB-UniRule"/>
</dbReference>